<dbReference type="EMBL" id="JAHRIQ010025690">
    <property type="protein sequence ID" value="MEQ2229810.1"/>
    <property type="molecule type" value="Genomic_DNA"/>
</dbReference>
<feature type="non-terminal residue" evidence="1">
    <location>
        <position position="1"/>
    </location>
</feature>
<sequence>RGFCATSSSGDHSRVDSNSRSEVFNQVFSRLVPELRRIEADWCLHLVWFWSWLGTHYMQVFNSCRTSSLTKGFLSS</sequence>
<reference evidence="1 2" key="1">
    <citation type="submission" date="2021-06" db="EMBL/GenBank/DDBJ databases">
        <authorList>
            <person name="Palmer J.M."/>
        </authorList>
    </citation>
    <scope>NUCLEOTIDE SEQUENCE [LARGE SCALE GENOMIC DNA]</scope>
    <source>
        <strain evidence="2">if_2019</strain>
        <tissue evidence="1">Muscle</tissue>
    </source>
</reference>
<protein>
    <submittedName>
        <fullName evidence="1">Uncharacterized protein</fullName>
    </submittedName>
</protein>
<gene>
    <name evidence="1" type="ORF">ILYODFUR_022686</name>
</gene>
<proteinExistence type="predicted"/>
<dbReference type="Proteomes" id="UP001482620">
    <property type="component" value="Unassembled WGS sequence"/>
</dbReference>
<keyword evidence="2" id="KW-1185">Reference proteome</keyword>
<evidence type="ECO:0000313" key="2">
    <source>
        <dbReference type="Proteomes" id="UP001482620"/>
    </source>
</evidence>
<comment type="caution">
    <text evidence="1">The sequence shown here is derived from an EMBL/GenBank/DDBJ whole genome shotgun (WGS) entry which is preliminary data.</text>
</comment>
<organism evidence="1 2">
    <name type="scientific">Ilyodon furcidens</name>
    <name type="common">goldbreast splitfin</name>
    <dbReference type="NCBI Taxonomy" id="33524"/>
    <lineage>
        <taxon>Eukaryota</taxon>
        <taxon>Metazoa</taxon>
        <taxon>Chordata</taxon>
        <taxon>Craniata</taxon>
        <taxon>Vertebrata</taxon>
        <taxon>Euteleostomi</taxon>
        <taxon>Actinopterygii</taxon>
        <taxon>Neopterygii</taxon>
        <taxon>Teleostei</taxon>
        <taxon>Neoteleostei</taxon>
        <taxon>Acanthomorphata</taxon>
        <taxon>Ovalentaria</taxon>
        <taxon>Atherinomorphae</taxon>
        <taxon>Cyprinodontiformes</taxon>
        <taxon>Goodeidae</taxon>
        <taxon>Ilyodon</taxon>
    </lineage>
</organism>
<accession>A0ABV0TAD0</accession>
<name>A0ABV0TAD0_9TELE</name>
<evidence type="ECO:0000313" key="1">
    <source>
        <dbReference type="EMBL" id="MEQ2229810.1"/>
    </source>
</evidence>